<evidence type="ECO:0000313" key="1">
    <source>
        <dbReference type="EMBL" id="GAI45775.1"/>
    </source>
</evidence>
<dbReference type="EMBL" id="BARV01026939">
    <property type="protein sequence ID" value="GAI45775.1"/>
    <property type="molecule type" value="Genomic_DNA"/>
</dbReference>
<dbReference type="AlphaFoldDB" id="X1Q3W5"/>
<comment type="caution">
    <text evidence="1">The sequence shown here is derived from an EMBL/GenBank/DDBJ whole genome shotgun (WGS) entry which is preliminary data.</text>
</comment>
<gene>
    <name evidence="1" type="ORF">S06H3_43429</name>
</gene>
<proteinExistence type="predicted"/>
<reference evidence="1" key="1">
    <citation type="journal article" date="2014" name="Front. Microbiol.">
        <title>High frequency of phylogenetically diverse reductive dehalogenase-homologous genes in deep subseafloor sedimentary metagenomes.</title>
        <authorList>
            <person name="Kawai M."/>
            <person name="Futagami T."/>
            <person name="Toyoda A."/>
            <person name="Takaki Y."/>
            <person name="Nishi S."/>
            <person name="Hori S."/>
            <person name="Arai W."/>
            <person name="Tsubouchi T."/>
            <person name="Morono Y."/>
            <person name="Uchiyama I."/>
            <person name="Ito T."/>
            <person name="Fujiyama A."/>
            <person name="Inagaki F."/>
            <person name="Takami H."/>
        </authorList>
    </citation>
    <scope>NUCLEOTIDE SEQUENCE</scope>
    <source>
        <strain evidence="1">Expedition CK06-06</strain>
    </source>
</reference>
<dbReference type="InterPro" id="IPR009620">
    <property type="entry name" value="UPF0236"/>
</dbReference>
<accession>X1Q3W5</accession>
<name>X1Q3W5_9ZZZZ</name>
<protein>
    <submittedName>
        <fullName evidence="1">Uncharacterized protein</fullName>
    </submittedName>
</protein>
<dbReference type="Pfam" id="PF06782">
    <property type="entry name" value="UPF0236"/>
    <property type="match status" value="1"/>
</dbReference>
<organism evidence="1">
    <name type="scientific">marine sediment metagenome</name>
    <dbReference type="NCBI Taxonomy" id="412755"/>
    <lineage>
        <taxon>unclassified sequences</taxon>
        <taxon>metagenomes</taxon>
        <taxon>ecological metagenomes</taxon>
    </lineage>
</organism>
<feature type="non-terminal residue" evidence="1">
    <location>
        <position position="1"/>
    </location>
</feature>
<sequence>GQELLEELLQIIDDKLKKERKRGILSNHGKRLRYMTTLLGDITFYKRLYQDRGGKYLYLLDEKLGFTKNQRVSKAYQKIEGLLGMEIYSIFWYI</sequence>